<dbReference type="GO" id="GO:0017111">
    <property type="term" value="F:ribonucleoside triphosphate phosphatase activity"/>
    <property type="evidence" value="ECO:0007669"/>
    <property type="project" value="UniProtKB-ARBA"/>
</dbReference>
<dbReference type="InterPro" id="IPR020569">
    <property type="entry name" value="UPF0029_Impact_CS"/>
</dbReference>
<dbReference type="Gene3D" id="3.30.70.240">
    <property type="match status" value="1"/>
</dbReference>
<dbReference type="InterPro" id="IPR023582">
    <property type="entry name" value="Impact"/>
</dbReference>
<organism evidence="3 4">
    <name type="scientific">Pseudoalteromonas lipolytica</name>
    <dbReference type="NCBI Taxonomy" id="570156"/>
    <lineage>
        <taxon>Bacteria</taxon>
        <taxon>Pseudomonadati</taxon>
        <taxon>Pseudomonadota</taxon>
        <taxon>Gammaproteobacteria</taxon>
        <taxon>Alteromonadales</taxon>
        <taxon>Pseudoalteromonadaceae</taxon>
        <taxon>Pseudoalteromonas</taxon>
    </lineage>
</organism>
<proteinExistence type="inferred from homology"/>
<dbReference type="InterPro" id="IPR001498">
    <property type="entry name" value="Impact_N"/>
</dbReference>
<dbReference type="EMBL" id="LJTC01000018">
    <property type="protein sequence ID" value="KPM77770.1"/>
    <property type="molecule type" value="Genomic_DNA"/>
</dbReference>
<sequence>MSEYQYPAEPVFYQEEIKKSTFIVHIAHTPDLASAKAFIKEIQDKYSDARHNCWAHVAGNPGGSHVYGFSDDGEPNGTAGKPMLNVLTGSGIGEITAVVTRYFGGIKLGTGGLVRAYGGSLNNAMRELKTITKVPSIELIGQSDYSVQGAIEQLLKNQYQVLNIEKQFAENITWQIEIDSRQAEQAIDDIHELTHGEVSLKVRKV</sequence>
<dbReference type="OrthoDB" id="9813771at2"/>
<evidence type="ECO:0000259" key="2">
    <source>
        <dbReference type="Pfam" id="PF01205"/>
    </source>
</evidence>
<dbReference type="STRING" id="570156.AOG27_20085"/>
<dbReference type="GO" id="GO:0043168">
    <property type="term" value="F:anion binding"/>
    <property type="evidence" value="ECO:0007669"/>
    <property type="project" value="UniProtKB-ARBA"/>
</dbReference>
<protein>
    <submittedName>
        <fullName evidence="3">GTP-binding protein</fullName>
    </submittedName>
</protein>
<dbReference type="InterPro" id="IPR035647">
    <property type="entry name" value="EFG_III/V"/>
</dbReference>
<evidence type="ECO:0000256" key="1">
    <source>
        <dbReference type="ARBA" id="ARBA00007665"/>
    </source>
</evidence>
<gene>
    <name evidence="3" type="ORF">AOG27_20085</name>
</gene>
<dbReference type="RefSeq" id="WP_054554780.1">
    <property type="nucleotide sequence ID" value="NZ_LJTC01000018.1"/>
</dbReference>
<reference evidence="3 4" key="1">
    <citation type="submission" date="2015-09" db="EMBL/GenBank/DDBJ databases">
        <title>Draft Genome Sequence of Pseudoalteromonas lipolytica UCD-48B.</title>
        <authorList>
            <person name="Krusor M."/>
            <person name="Coil D.A."/>
            <person name="Lang J.M."/>
            <person name="Eisen J.A."/>
            <person name="Alexiev A."/>
        </authorList>
    </citation>
    <scope>NUCLEOTIDE SEQUENCE [LARGE SCALE GENOMIC DNA]</scope>
    <source>
        <strain evidence="3 4">UCD-48B</strain>
    </source>
</reference>
<dbReference type="Pfam" id="PF01205">
    <property type="entry name" value="Impact_N"/>
    <property type="match status" value="1"/>
</dbReference>
<dbReference type="GO" id="GO:0032561">
    <property type="term" value="F:guanyl ribonucleotide binding"/>
    <property type="evidence" value="ECO:0007669"/>
    <property type="project" value="UniProtKB-ARBA"/>
</dbReference>
<evidence type="ECO:0000313" key="3">
    <source>
        <dbReference type="EMBL" id="KPM77770.1"/>
    </source>
</evidence>
<dbReference type="PANTHER" id="PTHR16301">
    <property type="entry name" value="IMPACT-RELATED"/>
    <property type="match status" value="1"/>
</dbReference>
<dbReference type="PANTHER" id="PTHR16301:SF20">
    <property type="entry name" value="IMPACT FAMILY MEMBER YIGZ"/>
    <property type="match status" value="1"/>
</dbReference>
<dbReference type="GO" id="GO:0006446">
    <property type="term" value="P:regulation of translational initiation"/>
    <property type="evidence" value="ECO:0007669"/>
    <property type="project" value="TreeGrafter"/>
</dbReference>
<accession>A0A0P7DUZ3</accession>
<dbReference type="PATRIC" id="fig|570156.3.peg.1940"/>
<dbReference type="NCBIfam" id="TIGR00257">
    <property type="entry name" value="IMPACT_YIGZ"/>
    <property type="match status" value="1"/>
</dbReference>
<dbReference type="PROSITE" id="PS00910">
    <property type="entry name" value="UPF0029"/>
    <property type="match status" value="1"/>
</dbReference>
<comment type="similarity">
    <text evidence="1">Belongs to the IMPACT family.</text>
</comment>
<dbReference type="GO" id="GO:0005737">
    <property type="term" value="C:cytoplasm"/>
    <property type="evidence" value="ECO:0007669"/>
    <property type="project" value="TreeGrafter"/>
</dbReference>
<comment type="caution">
    <text evidence="3">The sequence shown here is derived from an EMBL/GenBank/DDBJ whole genome shotgun (WGS) entry which is preliminary data.</text>
</comment>
<feature type="domain" description="Impact N-terminal" evidence="2">
    <location>
        <begin position="18"/>
        <end position="124"/>
    </location>
</feature>
<dbReference type="Proteomes" id="UP000050378">
    <property type="component" value="Unassembled WGS sequence"/>
</dbReference>
<name>A0A0P7DUZ3_9GAMM</name>
<dbReference type="AlphaFoldDB" id="A0A0P7DUZ3"/>
<dbReference type="InterPro" id="IPR036956">
    <property type="entry name" value="Impact_N_sf"/>
</dbReference>
<dbReference type="InterPro" id="IPR020568">
    <property type="entry name" value="Ribosomal_Su5_D2-typ_SF"/>
</dbReference>
<dbReference type="SUPFAM" id="SSF54211">
    <property type="entry name" value="Ribosomal protein S5 domain 2-like"/>
    <property type="match status" value="1"/>
</dbReference>
<dbReference type="SUPFAM" id="SSF54980">
    <property type="entry name" value="EF-G C-terminal domain-like"/>
    <property type="match status" value="1"/>
</dbReference>
<dbReference type="InterPro" id="IPR015796">
    <property type="entry name" value="Impact_YigZ-like"/>
</dbReference>
<dbReference type="Gene3D" id="3.30.230.30">
    <property type="entry name" value="Impact, N-terminal domain"/>
    <property type="match status" value="1"/>
</dbReference>
<evidence type="ECO:0000313" key="4">
    <source>
        <dbReference type="Proteomes" id="UP000050378"/>
    </source>
</evidence>